<reference evidence="2 3" key="1">
    <citation type="submission" date="2017-03" db="EMBL/GenBank/DDBJ databases">
        <title>WGS assembly of Porphyra umbilicalis.</title>
        <authorList>
            <person name="Brawley S.H."/>
            <person name="Blouin N.A."/>
            <person name="Ficko-Blean E."/>
            <person name="Wheeler G.L."/>
            <person name="Lohr M."/>
            <person name="Goodson H.V."/>
            <person name="Jenkins J.W."/>
            <person name="Blaby-Haas C.E."/>
            <person name="Helliwell K.E."/>
            <person name="Chan C."/>
            <person name="Marriage T."/>
            <person name="Bhattacharya D."/>
            <person name="Klein A.S."/>
            <person name="Badis Y."/>
            <person name="Brodie J."/>
            <person name="Cao Y."/>
            <person name="Collen J."/>
            <person name="Dittami S.M."/>
            <person name="Gachon C.M."/>
            <person name="Green B.R."/>
            <person name="Karpowicz S."/>
            <person name="Kim J.W."/>
            <person name="Kudahl U."/>
            <person name="Lin S."/>
            <person name="Michel G."/>
            <person name="Mittag M."/>
            <person name="Olson B.J."/>
            <person name="Pangilinan J."/>
            <person name="Peng Y."/>
            <person name="Qiu H."/>
            <person name="Shu S."/>
            <person name="Singer J.T."/>
            <person name="Smith A.G."/>
            <person name="Sprecher B.N."/>
            <person name="Wagner V."/>
            <person name="Wang W."/>
            <person name="Wang Z.-Y."/>
            <person name="Yan J."/>
            <person name="Yarish C."/>
            <person name="Zoeuner-Riek S."/>
            <person name="Zhuang Y."/>
            <person name="Zou Y."/>
            <person name="Lindquist E.A."/>
            <person name="Grimwood J."/>
            <person name="Barry K."/>
            <person name="Rokhsar D.S."/>
            <person name="Schmutz J."/>
            <person name="Stiller J.W."/>
            <person name="Grossman A.R."/>
            <person name="Prochnik S.E."/>
        </authorList>
    </citation>
    <scope>NUCLEOTIDE SEQUENCE [LARGE SCALE GENOMIC DNA]</scope>
    <source>
        <strain evidence="2">4086291</strain>
    </source>
</reference>
<dbReference type="Proteomes" id="UP000218209">
    <property type="component" value="Unassembled WGS sequence"/>
</dbReference>
<evidence type="ECO:0000313" key="3">
    <source>
        <dbReference type="Proteomes" id="UP000218209"/>
    </source>
</evidence>
<evidence type="ECO:0000256" key="1">
    <source>
        <dbReference type="SAM" id="MobiDB-lite"/>
    </source>
</evidence>
<evidence type="ECO:0000313" key="2">
    <source>
        <dbReference type="EMBL" id="OSX78592.1"/>
    </source>
</evidence>
<sequence length="352" mass="33013">MPESEGLGGDADVAVGARLPRATDVGVFAGFRSWGADADALVVPRVAVAGVPFRRVAFVAAQVVRTAGVVARLDAAAVDDPAAARIALACAPLVDGAEFVSGRNGGLGRSGGLDATRALRATGGSADGGLGTDASLAGGGGLAAVGGWASGVWAKGGLGTAGGLAGGGGLAAGGRLGAGSGLGAPAAAAAASCLAAIDLTEGAAVTADVLGAALSRRGGAAAVGHLGGGAGAPARRAVPPSWTASGVSLWSCRSLGGISSCGISSGAGKSARGPPGSGESGVGETVDGVSGGEAWGCSLRGEPEEGSTAETEALAFFEDGDRDAEGGRAWTPMAAGTTGNTENAVDAIGGGL</sequence>
<proteinExistence type="predicted"/>
<name>A0A1X6PCK1_PORUM</name>
<dbReference type="AlphaFoldDB" id="A0A1X6PCK1"/>
<feature type="compositionally biased region" description="Low complexity" evidence="1">
    <location>
        <begin position="265"/>
        <end position="274"/>
    </location>
</feature>
<organism evidence="2 3">
    <name type="scientific">Porphyra umbilicalis</name>
    <name type="common">Purple laver</name>
    <name type="synonym">Red alga</name>
    <dbReference type="NCBI Taxonomy" id="2786"/>
    <lineage>
        <taxon>Eukaryota</taxon>
        <taxon>Rhodophyta</taxon>
        <taxon>Bangiophyceae</taxon>
        <taxon>Bangiales</taxon>
        <taxon>Bangiaceae</taxon>
        <taxon>Porphyra</taxon>
    </lineage>
</organism>
<gene>
    <name evidence="2" type="ORF">BU14_0105s0010</name>
</gene>
<feature type="region of interest" description="Disordered" evidence="1">
    <location>
        <begin position="265"/>
        <end position="309"/>
    </location>
</feature>
<keyword evidence="3" id="KW-1185">Reference proteome</keyword>
<dbReference type="EMBL" id="KV918809">
    <property type="protein sequence ID" value="OSX78592.1"/>
    <property type="molecule type" value="Genomic_DNA"/>
</dbReference>
<accession>A0A1X6PCK1</accession>
<protein>
    <submittedName>
        <fullName evidence="2">Uncharacterized protein</fullName>
    </submittedName>
</protein>